<organism evidence="1">
    <name type="scientific">Ralstonia solanacearum</name>
    <name type="common">Pseudomonas solanacearum</name>
    <dbReference type="NCBI Taxonomy" id="305"/>
    <lineage>
        <taxon>Bacteria</taxon>
        <taxon>Pseudomonadati</taxon>
        <taxon>Pseudomonadota</taxon>
        <taxon>Betaproteobacteria</taxon>
        <taxon>Burkholderiales</taxon>
        <taxon>Burkholderiaceae</taxon>
        <taxon>Ralstonia</taxon>
        <taxon>Ralstonia solanacearum species complex</taxon>
    </lineage>
</organism>
<evidence type="ECO:0000313" key="1">
    <source>
        <dbReference type="EMBL" id="AYB58118.1"/>
    </source>
</evidence>
<reference evidence="1" key="1">
    <citation type="submission" date="2018-01" db="EMBL/GenBank/DDBJ databases">
        <title>Complete Genome Sequence of three strains from Ralstonia solanacearum ecotype Moko sequevar IIA-53 from Brazil.</title>
        <authorList>
            <person name="Silva J.R."/>
            <person name="Albuquerque G.M.R."/>
            <person name="Pais A.K.L."/>
            <person name="Silva A.M.F."/>
            <person name="Boiteux M.E.N.F."/>
            <person name="Souza E.B."/>
            <person name="Mariano R.L.R."/>
        </authorList>
    </citation>
    <scope>NUCLEOTIDE SEQUENCE [LARGE SCALE GENOMIC DNA]</scope>
    <source>
        <strain evidence="1">SFC</strain>
        <plasmid evidence="1">unnamed</plasmid>
    </source>
</reference>
<sequence length="358" mass="39459">MTMNIDFHYGVMFIIARTAGLTHDEAETVAHACQYVDDATTDGLLKFRDGQRFERFASAHGMIDYRNRISEDNRESWIPFHFVPGGDGAMFDDRLVCRPDSAIAQALVCDALARHRQDNALHRLGVTLHAYVDTWAHQGFSGIVSKHNHVDDITVDGNSHPGMTGQIAAAFERLKDKIVATTLSEFLPLGHGAALSFPDQPWTVWHYTNGFGTKILRNNLNDFLAAADRAYGAIRAFKDGKVALDNTAALPADTAMPLRQLLAENRSEDANVRLDAVRKAIQDGKFPGVGSLPPYIAKGPNSWKQVATGIAASGDGGKRPEWKPAFETSDYRCFHDAVKEHRAALLDTILPRHGLRVC</sequence>
<dbReference type="InterPro" id="IPR046653">
    <property type="entry name" value="DUF6765"/>
</dbReference>
<accession>A0A5H2PTY7</accession>
<protein>
    <submittedName>
        <fullName evidence="1">Uncharacterized protein</fullName>
    </submittedName>
</protein>
<dbReference type="GeneID" id="61364291"/>
<geneLocation type="plasmid" evidence="1">
    <name>unnamed</name>
</geneLocation>
<name>A0A5H2PTY7_RALSL</name>
<dbReference type="AlphaFoldDB" id="A0A5H2PTY7"/>
<dbReference type="RefSeq" id="WP_014618862.1">
    <property type="nucleotide sequence ID" value="NZ_CDLS01000001.1"/>
</dbReference>
<gene>
    <name evidence="1" type="ORF">C2L97_19130</name>
</gene>
<proteinExistence type="predicted"/>
<keyword evidence="1" id="KW-0614">Plasmid</keyword>
<dbReference type="EMBL" id="CP026093">
    <property type="protein sequence ID" value="AYB58118.1"/>
    <property type="molecule type" value="Genomic_DNA"/>
</dbReference>
<dbReference type="Pfam" id="PF20551">
    <property type="entry name" value="DUF6765"/>
    <property type="match status" value="1"/>
</dbReference>